<dbReference type="RefSeq" id="WP_076650274.1">
    <property type="nucleotide sequence ID" value="NZ_FTPS01000002.1"/>
</dbReference>
<reference evidence="13 14" key="1">
    <citation type="submission" date="2017-01" db="EMBL/GenBank/DDBJ databases">
        <authorList>
            <person name="Mah S.A."/>
            <person name="Swanson W.J."/>
            <person name="Moy G.W."/>
            <person name="Vacquier V.D."/>
        </authorList>
    </citation>
    <scope>NUCLEOTIDE SEQUENCE [LARGE SCALE GENOMIC DNA]</scope>
    <source>
        <strain evidence="13 14">DSM 21219</strain>
    </source>
</reference>
<evidence type="ECO:0000256" key="8">
    <source>
        <dbReference type="ARBA" id="ARBA00047851"/>
    </source>
</evidence>
<evidence type="ECO:0000259" key="12">
    <source>
        <dbReference type="Pfam" id="PF02581"/>
    </source>
</evidence>
<dbReference type="GO" id="GO:0005737">
    <property type="term" value="C:cytoplasm"/>
    <property type="evidence" value="ECO:0007669"/>
    <property type="project" value="TreeGrafter"/>
</dbReference>
<evidence type="ECO:0000256" key="1">
    <source>
        <dbReference type="ARBA" id="ARBA00001946"/>
    </source>
</evidence>
<evidence type="ECO:0000256" key="11">
    <source>
        <dbReference type="RuleBase" id="RU004253"/>
    </source>
</evidence>
<keyword evidence="14" id="KW-1185">Reference proteome</keyword>
<protein>
    <recommendedName>
        <fullName evidence="10">Thiamine-phosphate synthase</fullName>
        <ecNumber evidence="10">2.5.1.3</ecNumber>
    </recommendedName>
    <alternativeName>
        <fullName evidence="10">Thiamine-phosphate pyrophosphorylase</fullName>
    </alternativeName>
</protein>
<evidence type="ECO:0000313" key="13">
    <source>
        <dbReference type="EMBL" id="SIT86743.1"/>
    </source>
</evidence>
<dbReference type="EMBL" id="FTPS01000002">
    <property type="protein sequence ID" value="SIT86743.1"/>
    <property type="molecule type" value="Genomic_DNA"/>
</dbReference>
<evidence type="ECO:0000256" key="6">
    <source>
        <dbReference type="ARBA" id="ARBA00022977"/>
    </source>
</evidence>
<evidence type="ECO:0000256" key="2">
    <source>
        <dbReference type="ARBA" id="ARBA00005165"/>
    </source>
</evidence>
<organism evidence="13 14">
    <name type="scientific">Pontibaca methylaminivorans</name>
    <dbReference type="NCBI Taxonomy" id="515897"/>
    <lineage>
        <taxon>Bacteria</taxon>
        <taxon>Pseudomonadati</taxon>
        <taxon>Pseudomonadota</taxon>
        <taxon>Alphaproteobacteria</taxon>
        <taxon>Rhodobacterales</taxon>
        <taxon>Roseobacteraceae</taxon>
        <taxon>Pontibaca</taxon>
    </lineage>
</organism>
<dbReference type="AlphaFoldDB" id="A0A1R3X757"/>
<keyword evidence="6 10" id="KW-0784">Thiamine biosynthesis</keyword>
<dbReference type="PANTHER" id="PTHR20857:SF15">
    <property type="entry name" value="THIAMINE-PHOSPHATE SYNTHASE"/>
    <property type="match status" value="1"/>
</dbReference>
<dbReference type="GO" id="GO:0009229">
    <property type="term" value="P:thiamine diphosphate biosynthetic process"/>
    <property type="evidence" value="ECO:0007669"/>
    <property type="project" value="UniProtKB-UniPathway"/>
</dbReference>
<evidence type="ECO:0000256" key="7">
    <source>
        <dbReference type="ARBA" id="ARBA00047334"/>
    </source>
</evidence>
<dbReference type="NCBIfam" id="NF000734">
    <property type="entry name" value="PRK00043.1-5"/>
    <property type="match status" value="1"/>
</dbReference>
<evidence type="ECO:0000256" key="9">
    <source>
        <dbReference type="ARBA" id="ARBA00047883"/>
    </source>
</evidence>
<proteinExistence type="inferred from homology"/>
<accession>A0A1R3X757</accession>
<evidence type="ECO:0000256" key="3">
    <source>
        <dbReference type="ARBA" id="ARBA00022679"/>
    </source>
</evidence>
<dbReference type="PANTHER" id="PTHR20857">
    <property type="entry name" value="THIAMINE-PHOSPHATE PYROPHOSPHORYLASE"/>
    <property type="match status" value="1"/>
</dbReference>
<dbReference type="GO" id="GO:0004789">
    <property type="term" value="F:thiamine-phosphate diphosphorylase activity"/>
    <property type="evidence" value="ECO:0007669"/>
    <property type="project" value="UniProtKB-EC"/>
</dbReference>
<comment type="cofactor">
    <cofactor evidence="1">
        <name>Mg(2+)</name>
        <dbReference type="ChEBI" id="CHEBI:18420"/>
    </cofactor>
</comment>
<keyword evidence="5" id="KW-0460">Magnesium</keyword>
<evidence type="ECO:0000256" key="4">
    <source>
        <dbReference type="ARBA" id="ARBA00022723"/>
    </source>
</evidence>
<dbReference type="Proteomes" id="UP000192455">
    <property type="component" value="Unassembled WGS sequence"/>
</dbReference>
<sequence length="199" mass="22027">MTLPRFYPIFDSADWLVRMLPLGVGLVQLRIKDRSEPDTRAEIIRARDLCREHGAILIVNDHWRIAIEEGCDWIHLGQEDLDAADPGAIRAAGLKLGISTHDDAELSRALALDPDYVALGPVWPTVLKKMKWHRQGVGKLTEWKARIGDVPLIAIGGLRPERAAPAFAAGADVVSVVTDITLNPDPEARVREWLRVVVA</sequence>
<dbReference type="STRING" id="515897.SAMN05421849_2398"/>
<dbReference type="NCBIfam" id="TIGR00693">
    <property type="entry name" value="thiE"/>
    <property type="match status" value="1"/>
</dbReference>
<dbReference type="EC" id="2.5.1.3" evidence="10"/>
<name>A0A1R3X757_9RHOB</name>
<comment type="similarity">
    <text evidence="10">Belongs to the thiamine-phosphate synthase family.</text>
</comment>
<dbReference type="GO" id="GO:0046872">
    <property type="term" value="F:metal ion binding"/>
    <property type="evidence" value="ECO:0007669"/>
    <property type="project" value="UniProtKB-KW"/>
</dbReference>
<comment type="pathway">
    <text evidence="2 11">Cofactor biosynthesis; thiamine diphosphate biosynthesis; thiamine phosphate from 4-amino-2-methyl-5-diphosphomethylpyrimidine and 4-methyl-5-(2-phosphoethyl)-thiazole: step 1/1.</text>
</comment>
<dbReference type="InterPro" id="IPR036206">
    <property type="entry name" value="ThiamineP_synth_sf"/>
</dbReference>
<comment type="catalytic activity">
    <reaction evidence="8 10">
        <text>2-(2-carboxy-4-methylthiazol-5-yl)ethyl phosphate + 4-amino-2-methyl-5-(diphosphooxymethyl)pyrimidine + 2 H(+) = thiamine phosphate + CO2 + diphosphate</text>
        <dbReference type="Rhea" id="RHEA:47848"/>
        <dbReference type="ChEBI" id="CHEBI:15378"/>
        <dbReference type="ChEBI" id="CHEBI:16526"/>
        <dbReference type="ChEBI" id="CHEBI:33019"/>
        <dbReference type="ChEBI" id="CHEBI:37575"/>
        <dbReference type="ChEBI" id="CHEBI:57841"/>
        <dbReference type="ChEBI" id="CHEBI:62890"/>
        <dbReference type="EC" id="2.5.1.3"/>
    </reaction>
</comment>
<dbReference type="GO" id="GO:0009228">
    <property type="term" value="P:thiamine biosynthetic process"/>
    <property type="evidence" value="ECO:0007669"/>
    <property type="project" value="UniProtKB-KW"/>
</dbReference>
<dbReference type="OrthoDB" id="9794842at2"/>
<dbReference type="InterPro" id="IPR013785">
    <property type="entry name" value="Aldolase_TIM"/>
</dbReference>
<dbReference type="CDD" id="cd00564">
    <property type="entry name" value="TMP_TenI"/>
    <property type="match status" value="1"/>
</dbReference>
<gene>
    <name evidence="13" type="ORF">SAMN05421849_2398</name>
</gene>
<keyword evidence="4" id="KW-0479">Metal-binding</keyword>
<evidence type="ECO:0000313" key="14">
    <source>
        <dbReference type="Proteomes" id="UP000192455"/>
    </source>
</evidence>
<dbReference type="InterPro" id="IPR022998">
    <property type="entry name" value="ThiamineP_synth_TenI"/>
</dbReference>
<dbReference type="Gene3D" id="3.20.20.70">
    <property type="entry name" value="Aldolase class I"/>
    <property type="match status" value="1"/>
</dbReference>
<comment type="catalytic activity">
    <reaction evidence="7 10">
        <text>4-methyl-5-(2-phosphooxyethyl)-thiazole + 4-amino-2-methyl-5-(diphosphooxymethyl)pyrimidine + H(+) = thiamine phosphate + diphosphate</text>
        <dbReference type="Rhea" id="RHEA:22328"/>
        <dbReference type="ChEBI" id="CHEBI:15378"/>
        <dbReference type="ChEBI" id="CHEBI:33019"/>
        <dbReference type="ChEBI" id="CHEBI:37575"/>
        <dbReference type="ChEBI" id="CHEBI:57841"/>
        <dbReference type="ChEBI" id="CHEBI:58296"/>
        <dbReference type="EC" id="2.5.1.3"/>
    </reaction>
</comment>
<dbReference type="InterPro" id="IPR034291">
    <property type="entry name" value="TMP_synthase"/>
</dbReference>
<evidence type="ECO:0000256" key="10">
    <source>
        <dbReference type="RuleBase" id="RU003826"/>
    </source>
</evidence>
<dbReference type="SUPFAM" id="SSF51391">
    <property type="entry name" value="Thiamin phosphate synthase"/>
    <property type="match status" value="1"/>
</dbReference>
<comment type="catalytic activity">
    <reaction evidence="9 10">
        <text>2-[(2R,5Z)-2-carboxy-4-methylthiazol-5(2H)-ylidene]ethyl phosphate + 4-amino-2-methyl-5-(diphosphooxymethyl)pyrimidine + 2 H(+) = thiamine phosphate + CO2 + diphosphate</text>
        <dbReference type="Rhea" id="RHEA:47844"/>
        <dbReference type="ChEBI" id="CHEBI:15378"/>
        <dbReference type="ChEBI" id="CHEBI:16526"/>
        <dbReference type="ChEBI" id="CHEBI:33019"/>
        <dbReference type="ChEBI" id="CHEBI:37575"/>
        <dbReference type="ChEBI" id="CHEBI:57841"/>
        <dbReference type="ChEBI" id="CHEBI:62899"/>
        <dbReference type="EC" id="2.5.1.3"/>
    </reaction>
</comment>
<dbReference type="Pfam" id="PF02581">
    <property type="entry name" value="TMP-TENI"/>
    <property type="match status" value="1"/>
</dbReference>
<dbReference type="UniPathway" id="UPA00060">
    <property type="reaction ID" value="UER00141"/>
</dbReference>
<evidence type="ECO:0000256" key="5">
    <source>
        <dbReference type="ARBA" id="ARBA00022842"/>
    </source>
</evidence>
<keyword evidence="3 10" id="KW-0808">Transferase</keyword>
<feature type="domain" description="Thiamine phosphate synthase/TenI" evidence="12">
    <location>
        <begin position="12"/>
        <end position="180"/>
    </location>
</feature>